<dbReference type="PANTHER" id="PTHR21535:SF94">
    <property type="entry name" value="CORA FAMILY METAL ION TRANSPORTER (EUROFUNG)"/>
    <property type="match status" value="1"/>
</dbReference>
<proteinExistence type="inferred from homology"/>
<dbReference type="EMBL" id="ML732286">
    <property type="protein sequence ID" value="KAB8070970.1"/>
    <property type="molecule type" value="Genomic_DNA"/>
</dbReference>
<comment type="subcellular location">
    <subcellularLocation>
        <location evidence="1">Membrane</location>
        <topology evidence="1">Multi-pass membrane protein</topology>
    </subcellularLocation>
</comment>
<dbReference type="Gene3D" id="3.30.460.20">
    <property type="entry name" value="CorA soluble domain-like"/>
    <property type="match status" value="1"/>
</dbReference>
<dbReference type="Pfam" id="PF01544">
    <property type="entry name" value="CorA"/>
    <property type="match status" value="1"/>
</dbReference>
<keyword evidence="3 7" id="KW-0812">Transmembrane</keyword>
<keyword evidence="5 7" id="KW-0472">Membrane</keyword>
<sequence length="407" mass="46150">MGRVADIHLDGAPGELPDVSPSMNDLQIPLPEPKGQDEFKDRKMSLFDDIEVMVPPTQFSFFTSQLDSVIHASTIQSLRSFYKPFDTLLDTRESTGLWWLDATLPSDDDIETLSRIFDLHPLTTEDIKVREAREKIELFGPYYFVSLQPPRQVEATDGTRSSTPNVYAIVFREGILTFNFGNSPHGYHVRNRIKEHRSHLALTSDWICYALIDDIVDGFAPFINRVQAGVELIEDDVSITRPDDIGLALQRISRYRKEVLQIRQLMHDKTDVIRTFARHCGSFGPSTADVTLYLSDIRDHVLSMMANLYHAEQMLSRTQEKYLSQLSFDSTRMRNEIAATLSRLTVIAGIIVPMQLITGLFGMNVTVPGQTPDDEKSGPVTWWLSILGFILGLIFIGLLVAKRLRFI</sequence>
<dbReference type="FunFam" id="1.20.58.340:FF:000027">
    <property type="entry name" value="CorA family metal ion transporter (Eurofung)"/>
    <property type="match status" value="1"/>
</dbReference>
<dbReference type="InterPro" id="IPR044089">
    <property type="entry name" value="Alr1-like"/>
</dbReference>
<evidence type="ECO:0000313" key="8">
    <source>
        <dbReference type="EMBL" id="KAB8070970.1"/>
    </source>
</evidence>
<evidence type="ECO:0000256" key="6">
    <source>
        <dbReference type="SAM" id="MobiDB-lite"/>
    </source>
</evidence>
<dbReference type="SUPFAM" id="SSF144083">
    <property type="entry name" value="Magnesium transport protein CorA, transmembrane region"/>
    <property type="match status" value="1"/>
</dbReference>
<dbReference type="PANTHER" id="PTHR21535">
    <property type="entry name" value="MAGNESIUM AND COBALT TRANSPORT PROTEIN/MITOCHONDRIAL IMPORT INNER MEMBRANE TRANSLOCASE SUBUNIT TIM8"/>
    <property type="match status" value="1"/>
</dbReference>
<dbReference type="SUPFAM" id="SSF143865">
    <property type="entry name" value="CorA soluble domain-like"/>
    <property type="match status" value="1"/>
</dbReference>
<dbReference type="CDD" id="cd12829">
    <property type="entry name" value="Alr1p-like"/>
    <property type="match status" value="1"/>
</dbReference>
<dbReference type="InterPro" id="IPR045863">
    <property type="entry name" value="CorA_TM1_TM2"/>
</dbReference>
<keyword evidence="4 7" id="KW-1133">Transmembrane helix</keyword>
<evidence type="ECO:0000256" key="3">
    <source>
        <dbReference type="ARBA" id="ARBA00022692"/>
    </source>
</evidence>
<evidence type="ECO:0008006" key="10">
    <source>
        <dbReference type="Google" id="ProtNLM"/>
    </source>
</evidence>
<dbReference type="OrthoDB" id="29879at2759"/>
<evidence type="ECO:0000256" key="1">
    <source>
        <dbReference type="ARBA" id="ARBA00004141"/>
    </source>
</evidence>
<dbReference type="GO" id="GO:0015095">
    <property type="term" value="F:magnesium ion transmembrane transporter activity"/>
    <property type="evidence" value="ECO:0007669"/>
    <property type="project" value="InterPro"/>
</dbReference>
<dbReference type="InterPro" id="IPR045861">
    <property type="entry name" value="CorA_cytoplasmic_dom"/>
</dbReference>
<gene>
    <name evidence="8" type="ORF">BDV29DRAFT_179952</name>
</gene>
<name>A0A5N5WUY0_9EURO</name>
<feature type="transmembrane region" description="Helical" evidence="7">
    <location>
        <begin position="382"/>
        <end position="401"/>
    </location>
</feature>
<evidence type="ECO:0000256" key="4">
    <source>
        <dbReference type="ARBA" id="ARBA00022989"/>
    </source>
</evidence>
<dbReference type="Gene3D" id="1.20.58.340">
    <property type="entry name" value="Magnesium transport protein CorA, transmembrane region"/>
    <property type="match status" value="2"/>
</dbReference>
<evidence type="ECO:0000256" key="5">
    <source>
        <dbReference type="ARBA" id="ARBA00023136"/>
    </source>
</evidence>
<dbReference type="GO" id="GO:0005886">
    <property type="term" value="C:plasma membrane"/>
    <property type="evidence" value="ECO:0007669"/>
    <property type="project" value="TreeGrafter"/>
</dbReference>
<organism evidence="8 9">
    <name type="scientific">Aspergillus leporis</name>
    <dbReference type="NCBI Taxonomy" id="41062"/>
    <lineage>
        <taxon>Eukaryota</taxon>
        <taxon>Fungi</taxon>
        <taxon>Dikarya</taxon>
        <taxon>Ascomycota</taxon>
        <taxon>Pezizomycotina</taxon>
        <taxon>Eurotiomycetes</taxon>
        <taxon>Eurotiomycetidae</taxon>
        <taxon>Eurotiales</taxon>
        <taxon>Aspergillaceae</taxon>
        <taxon>Aspergillus</taxon>
        <taxon>Aspergillus subgen. Circumdati</taxon>
    </lineage>
</organism>
<dbReference type="InterPro" id="IPR002523">
    <property type="entry name" value="MgTranspt_CorA/ZnTranspt_ZntB"/>
</dbReference>
<feature type="region of interest" description="Disordered" evidence="6">
    <location>
        <begin position="1"/>
        <end position="24"/>
    </location>
</feature>
<accession>A0A5N5WUY0</accession>
<keyword evidence="9" id="KW-1185">Reference proteome</keyword>
<evidence type="ECO:0000256" key="7">
    <source>
        <dbReference type="SAM" id="Phobius"/>
    </source>
</evidence>
<feature type="transmembrane region" description="Helical" evidence="7">
    <location>
        <begin position="341"/>
        <end position="362"/>
    </location>
</feature>
<evidence type="ECO:0000313" key="9">
    <source>
        <dbReference type="Proteomes" id="UP000326565"/>
    </source>
</evidence>
<protein>
    <recommendedName>
        <fullName evidence="10">Cora family metal ion transporter</fullName>
    </recommendedName>
</protein>
<dbReference type="GO" id="GO:0010961">
    <property type="term" value="P:intracellular magnesium ion homeostasis"/>
    <property type="evidence" value="ECO:0007669"/>
    <property type="project" value="TreeGrafter"/>
</dbReference>
<comment type="similarity">
    <text evidence="2">Belongs to the CorA metal ion transporter (MIT) (TC 1.A.35) family.</text>
</comment>
<dbReference type="Proteomes" id="UP000326565">
    <property type="component" value="Unassembled WGS sequence"/>
</dbReference>
<evidence type="ECO:0000256" key="2">
    <source>
        <dbReference type="ARBA" id="ARBA00009765"/>
    </source>
</evidence>
<dbReference type="AlphaFoldDB" id="A0A5N5WUY0"/>
<reference evidence="8 9" key="1">
    <citation type="submission" date="2019-04" db="EMBL/GenBank/DDBJ databases">
        <title>Friends and foes A comparative genomics study of 23 Aspergillus species from section Flavi.</title>
        <authorList>
            <consortium name="DOE Joint Genome Institute"/>
            <person name="Kjaerbolling I."/>
            <person name="Vesth T."/>
            <person name="Frisvad J.C."/>
            <person name="Nybo J.L."/>
            <person name="Theobald S."/>
            <person name="Kildgaard S."/>
            <person name="Isbrandt T."/>
            <person name="Kuo A."/>
            <person name="Sato A."/>
            <person name="Lyhne E.K."/>
            <person name="Kogle M.E."/>
            <person name="Wiebenga A."/>
            <person name="Kun R.S."/>
            <person name="Lubbers R.J."/>
            <person name="Makela M.R."/>
            <person name="Barry K."/>
            <person name="Chovatia M."/>
            <person name="Clum A."/>
            <person name="Daum C."/>
            <person name="Haridas S."/>
            <person name="He G."/>
            <person name="LaButti K."/>
            <person name="Lipzen A."/>
            <person name="Mondo S."/>
            <person name="Riley R."/>
            <person name="Salamov A."/>
            <person name="Simmons B.A."/>
            <person name="Magnuson J.K."/>
            <person name="Henrissat B."/>
            <person name="Mortensen U.H."/>
            <person name="Larsen T.O."/>
            <person name="Devries R.P."/>
            <person name="Grigoriev I.V."/>
            <person name="Machida M."/>
            <person name="Baker S.E."/>
            <person name="Andersen M.R."/>
        </authorList>
    </citation>
    <scope>NUCLEOTIDE SEQUENCE [LARGE SCALE GENOMIC DNA]</scope>
    <source>
        <strain evidence="8 9">CBS 151.66</strain>
    </source>
</reference>